<evidence type="ECO:0000256" key="7">
    <source>
        <dbReference type="ARBA" id="ARBA00022676"/>
    </source>
</evidence>
<keyword evidence="6 11" id="KW-0441">Lipid A biosynthesis</keyword>
<keyword evidence="7 11" id="KW-0328">Glycosyltransferase</keyword>
<comment type="pathway">
    <text evidence="11">Bacterial outer membrane biogenesis; LPS lipid A biosynthesis.</text>
</comment>
<dbReference type="SUPFAM" id="SSF53756">
    <property type="entry name" value="UDP-Glycosyltransferase/glycogen phosphorylase"/>
    <property type="match status" value="1"/>
</dbReference>
<dbReference type="HAMAP" id="MF_00392">
    <property type="entry name" value="LpxB"/>
    <property type="match status" value="1"/>
</dbReference>
<evidence type="ECO:0000256" key="3">
    <source>
        <dbReference type="ARBA" id="ARBA00012687"/>
    </source>
</evidence>
<dbReference type="NCBIfam" id="TIGR00215">
    <property type="entry name" value="lpxB"/>
    <property type="match status" value="1"/>
</dbReference>
<dbReference type="GO" id="GO:0016020">
    <property type="term" value="C:membrane"/>
    <property type="evidence" value="ECO:0007669"/>
    <property type="project" value="GOC"/>
</dbReference>
<dbReference type="EMBL" id="QOQF01000023">
    <property type="protein sequence ID" value="RCL76148.1"/>
    <property type="molecule type" value="Genomic_DNA"/>
</dbReference>
<comment type="function">
    <text evidence="1 11">Condensation of UDP-2,3-diacylglucosamine and 2,3-diacylglucosamine-1-phosphate to form lipid A disaccharide, a precursor of lipid A, a phosphorylated glycolipid that anchors the lipopolysaccharide to the outer membrane of the cell.</text>
</comment>
<comment type="catalytic activity">
    <reaction evidence="10 11">
        <text>a lipid X + a UDP-2-N,3-O-bis[(3R)-3-hydroxyacyl]-alpha-D-glucosamine = a lipid A disaccharide + UDP + H(+)</text>
        <dbReference type="Rhea" id="RHEA:67828"/>
        <dbReference type="ChEBI" id="CHEBI:15378"/>
        <dbReference type="ChEBI" id="CHEBI:58223"/>
        <dbReference type="ChEBI" id="CHEBI:137748"/>
        <dbReference type="ChEBI" id="CHEBI:176338"/>
        <dbReference type="ChEBI" id="CHEBI:176343"/>
        <dbReference type="EC" id="2.4.1.182"/>
    </reaction>
</comment>
<dbReference type="GO" id="GO:0009245">
    <property type="term" value="P:lipid A biosynthetic process"/>
    <property type="evidence" value="ECO:0007669"/>
    <property type="project" value="UniProtKB-UniRule"/>
</dbReference>
<proteinExistence type="inferred from homology"/>
<protein>
    <recommendedName>
        <fullName evidence="4 11">Lipid-A-disaccharide synthase</fullName>
        <ecNumber evidence="3 11">2.4.1.182</ecNumber>
    </recommendedName>
</protein>
<keyword evidence="5 11" id="KW-0444">Lipid biosynthesis</keyword>
<comment type="caution">
    <text evidence="12">The sequence shown here is derived from an EMBL/GenBank/DDBJ whole genome shotgun (WGS) entry which is preliminary data.</text>
</comment>
<accession>A0A368DWB1</accession>
<dbReference type="PANTHER" id="PTHR30372:SF4">
    <property type="entry name" value="LIPID-A-DISACCHARIDE SYNTHASE, MITOCHONDRIAL-RELATED"/>
    <property type="match status" value="1"/>
</dbReference>
<evidence type="ECO:0000256" key="8">
    <source>
        <dbReference type="ARBA" id="ARBA00022679"/>
    </source>
</evidence>
<dbReference type="InterPro" id="IPR003835">
    <property type="entry name" value="Glyco_trans_19"/>
</dbReference>
<evidence type="ECO:0000256" key="1">
    <source>
        <dbReference type="ARBA" id="ARBA00002056"/>
    </source>
</evidence>
<organism evidence="12 13">
    <name type="scientific">PS1 clade bacterium</name>
    <dbReference type="NCBI Taxonomy" id="2175152"/>
    <lineage>
        <taxon>Bacteria</taxon>
        <taxon>Pseudomonadati</taxon>
        <taxon>Pseudomonadota</taxon>
        <taxon>Alphaproteobacteria</taxon>
        <taxon>PS1 clade</taxon>
    </lineage>
</organism>
<gene>
    <name evidence="11 12" type="primary">lpxB</name>
    <name evidence="12" type="ORF">DBW69_05495</name>
</gene>
<evidence type="ECO:0000256" key="2">
    <source>
        <dbReference type="ARBA" id="ARBA00007868"/>
    </source>
</evidence>
<comment type="similarity">
    <text evidence="2 11">Belongs to the LpxB family.</text>
</comment>
<dbReference type="AlphaFoldDB" id="A0A368DWB1"/>
<dbReference type="GO" id="GO:0008915">
    <property type="term" value="F:lipid-A-disaccharide synthase activity"/>
    <property type="evidence" value="ECO:0007669"/>
    <property type="project" value="UniProtKB-UniRule"/>
</dbReference>
<evidence type="ECO:0000313" key="12">
    <source>
        <dbReference type="EMBL" id="RCL76148.1"/>
    </source>
</evidence>
<keyword evidence="8 11" id="KW-0808">Transferase</keyword>
<dbReference type="Pfam" id="PF02684">
    <property type="entry name" value="LpxB"/>
    <property type="match status" value="1"/>
</dbReference>
<evidence type="ECO:0000256" key="6">
    <source>
        <dbReference type="ARBA" id="ARBA00022556"/>
    </source>
</evidence>
<evidence type="ECO:0000313" key="13">
    <source>
        <dbReference type="Proteomes" id="UP000252132"/>
    </source>
</evidence>
<dbReference type="UniPathway" id="UPA00973"/>
<evidence type="ECO:0000256" key="11">
    <source>
        <dbReference type="HAMAP-Rule" id="MF_00392"/>
    </source>
</evidence>
<evidence type="ECO:0000256" key="9">
    <source>
        <dbReference type="ARBA" id="ARBA00023098"/>
    </source>
</evidence>
<dbReference type="EC" id="2.4.1.182" evidence="3 11"/>
<dbReference type="PANTHER" id="PTHR30372">
    <property type="entry name" value="LIPID-A-DISACCHARIDE SYNTHASE"/>
    <property type="match status" value="1"/>
</dbReference>
<evidence type="ECO:0000256" key="10">
    <source>
        <dbReference type="ARBA" id="ARBA00048975"/>
    </source>
</evidence>
<name>A0A368DWB1_9PROT</name>
<evidence type="ECO:0000256" key="5">
    <source>
        <dbReference type="ARBA" id="ARBA00022516"/>
    </source>
</evidence>
<sequence length="390" mass="43424">MGLHLTIIAGETSGDLLGARLIAALKRRVPDIEFSGVGGIEMTKAGIQSVFPMEDISVMGLQEILPRLKLIYRRIDETVKSISQSDTDAIIFIDSPEFAVRVAKRIRRARPDLPMIKYGAPTVWGWRPGRAKAIKPYYNLILALLPFEPRVYRYLNGSECRYVGHPAVANLPTDEHVKAFKNKFNIVEGEKILALLPGSRVGEVNRLNEPFIETLRKLEDKKQNLRVFIPAVPHIRDKIEEALKQKESGLEKFQITLIEGEDDKLGLFGCATAALAASGTVSLELALAGVPTVVGYDIERWLAYFVIRVARIPSVVMPNLILDKPVIPEFLLHRCTAENLSAALQPLLDENSEARNNQIEAFKALKDIMTTETDDPSSETAKQLLDFLTS</sequence>
<evidence type="ECO:0000256" key="4">
    <source>
        <dbReference type="ARBA" id="ARBA00020902"/>
    </source>
</evidence>
<keyword evidence="9 11" id="KW-0443">Lipid metabolism</keyword>
<dbReference type="Proteomes" id="UP000252132">
    <property type="component" value="Unassembled WGS sequence"/>
</dbReference>
<reference evidence="12 13" key="1">
    <citation type="journal article" date="2018" name="Microbiome">
        <title>Fine metagenomic profile of the Mediterranean stratified and mixed water columns revealed by assembly and recruitment.</title>
        <authorList>
            <person name="Haro-Moreno J.M."/>
            <person name="Lopez-Perez M."/>
            <person name="De La Torre J.R."/>
            <person name="Picazo A."/>
            <person name="Camacho A."/>
            <person name="Rodriguez-Valera F."/>
        </authorList>
    </citation>
    <scope>NUCLEOTIDE SEQUENCE [LARGE SCALE GENOMIC DNA]</scope>
    <source>
        <strain evidence="12">MED-G55</strain>
    </source>
</reference>
<dbReference type="GO" id="GO:0005543">
    <property type="term" value="F:phospholipid binding"/>
    <property type="evidence" value="ECO:0007669"/>
    <property type="project" value="TreeGrafter"/>
</dbReference>